<dbReference type="WBParaSite" id="L893_g4482.t1">
    <property type="protein sequence ID" value="L893_g4482.t1"/>
    <property type="gene ID" value="L893_g4482"/>
</dbReference>
<proteinExistence type="predicted"/>
<evidence type="ECO:0000313" key="1">
    <source>
        <dbReference type="Proteomes" id="UP000095287"/>
    </source>
</evidence>
<accession>A0A1I8AE01</accession>
<organism evidence="1 2">
    <name type="scientific">Steinernema glaseri</name>
    <dbReference type="NCBI Taxonomy" id="37863"/>
    <lineage>
        <taxon>Eukaryota</taxon>
        <taxon>Metazoa</taxon>
        <taxon>Ecdysozoa</taxon>
        <taxon>Nematoda</taxon>
        <taxon>Chromadorea</taxon>
        <taxon>Rhabditida</taxon>
        <taxon>Tylenchina</taxon>
        <taxon>Panagrolaimomorpha</taxon>
        <taxon>Strongyloidoidea</taxon>
        <taxon>Steinernematidae</taxon>
        <taxon>Steinernema</taxon>
    </lineage>
</organism>
<sequence length="42" mass="4744">YRPVVMKTQKDCQEVMDNLLVTSIPKKILDVVASIFAYTGLD</sequence>
<name>A0A1I8AE01_9BILA</name>
<protein>
    <submittedName>
        <fullName evidence="2">Myosin motor domain-containing protein</fullName>
    </submittedName>
</protein>
<evidence type="ECO:0000313" key="2">
    <source>
        <dbReference type="WBParaSite" id="L893_g4482.t1"/>
    </source>
</evidence>
<dbReference type="Proteomes" id="UP000095287">
    <property type="component" value="Unplaced"/>
</dbReference>
<reference evidence="2" key="1">
    <citation type="submission" date="2016-11" db="UniProtKB">
        <authorList>
            <consortium name="WormBaseParasite"/>
        </authorList>
    </citation>
    <scope>IDENTIFICATION</scope>
</reference>
<keyword evidence="1" id="KW-1185">Reference proteome</keyword>
<dbReference type="AlphaFoldDB" id="A0A1I8AE01"/>